<dbReference type="RefSeq" id="WP_103437997.1">
    <property type="nucleotide sequence ID" value="NZ_MIND01000018.1"/>
</dbReference>
<protein>
    <submittedName>
        <fullName evidence="3">Integrase</fullName>
    </submittedName>
</protein>
<evidence type="ECO:0000256" key="1">
    <source>
        <dbReference type="ARBA" id="ARBA00023172"/>
    </source>
</evidence>
<dbReference type="Proteomes" id="UP000237194">
    <property type="component" value="Unassembled WGS sequence"/>
</dbReference>
<proteinExistence type="predicted"/>
<dbReference type="InterPro" id="IPR013762">
    <property type="entry name" value="Integrase-like_cat_sf"/>
</dbReference>
<dbReference type="EMBL" id="MIND01000018">
    <property type="protein sequence ID" value="POF90024.1"/>
    <property type="molecule type" value="Genomic_DNA"/>
</dbReference>
<evidence type="ECO:0000313" key="4">
    <source>
        <dbReference type="Proteomes" id="UP000237194"/>
    </source>
</evidence>
<organism evidence="3 4">
    <name type="scientific">Pseudomonas putida</name>
    <name type="common">Arthrobacter siderocapsulatus</name>
    <dbReference type="NCBI Taxonomy" id="303"/>
    <lineage>
        <taxon>Bacteria</taxon>
        <taxon>Pseudomonadati</taxon>
        <taxon>Pseudomonadota</taxon>
        <taxon>Gammaproteobacteria</taxon>
        <taxon>Pseudomonadales</taxon>
        <taxon>Pseudomonadaceae</taxon>
        <taxon>Pseudomonas</taxon>
    </lineage>
</organism>
<dbReference type="GO" id="GO:0006310">
    <property type="term" value="P:DNA recombination"/>
    <property type="evidence" value="ECO:0007669"/>
    <property type="project" value="UniProtKB-KW"/>
</dbReference>
<dbReference type="Gene3D" id="1.10.443.10">
    <property type="entry name" value="Intergrase catalytic core"/>
    <property type="match status" value="1"/>
</dbReference>
<dbReference type="InterPro" id="IPR002104">
    <property type="entry name" value="Integrase_catalytic"/>
</dbReference>
<dbReference type="PROSITE" id="PS51898">
    <property type="entry name" value="TYR_RECOMBINASE"/>
    <property type="match status" value="1"/>
</dbReference>
<name>A0A2S3WGC5_PSEPU</name>
<dbReference type="AlphaFoldDB" id="A0A2S3WGC5"/>
<sequence length="629" mass="71181">MSKSNVVTLPWASIELQPGDVRELPESDRDALIVSAIPVDGHWVILSRYRDNIWQLEGLTSNVPDNMSNLDFSRVPAEFVAVMKSIFYRYLRRGRAGQKRPVASTLRNVFENVLPFLRYLTALKLGHFGTVTPMICAHYIAECREIRQVRRNRGQALSPAALERRFMSVEALYELSQYTLDPIPRHPWPDTSARALAGRGSLTSEAGKTPLMPDEVFCTLFEKAYEQVQGGKSLLDLRDALDRVSVERKGQVTRTVQDHKVRLLTAHGWEGGLETFNQAIKDLRTASYIVLASTSGCRNHELANVKSGAHHRTEDDEGTVFHWLRSTSEKTDTGVHDWMIPEVAVRVLHLMERWVEPYQAMIGAEIAERRKLNSSDPHIAKAQKHQHALFLGVTATKRNQVRTLSGATWNLCLKEFAKRSGLDWDLASHQFRRKFANYAAHSQFGDLRYLREHFAHWSMDMTLGYAMDQDWGQHLDIELYENIQSELEDIKSEVVDTWLGSAPLAGGYGQSIKRWQRDPANLAIFKNHASMVTSIAESTAIRSNGHAWCTADDDRCVGNTMERTRCGDCNNAVIGGAHAGIYQRLYSNLKGLLDCNDIGDGGRQRVMRDLDRCRDVLMQLGYDPEIFVA</sequence>
<evidence type="ECO:0000259" key="2">
    <source>
        <dbReference type="PROSITE" id="PS51898"/>
    </source>
</evidence>
<feature type="domain" description="Tyr recombinase" evidence="2">
    <location>
        <begin position="262"/>
        <end position="480"/>
    </location>
</feature>
<gene>
    <name evidence="3" type="ORF">BGP80_19555</name>
</gene>
<dbReference type="InterPro" id="IPR011010">
    <property type="entry name" value="DNA_brk_join_enz"/>
</dbReference>
<evidence type="ECO:0000313" key="3">
    <source>
        <dbReference type="EMBL" id="POF90024.1"/>
    </source>
</evidence>
<reference evidence="3 4" key="2">
    <citation type="submission" date="2018-03" db="EMBL/GenBank/DDBJ databases">
        <title>Draft genome of Pseudomonas putida strain KT-27.</title>
        <authorList>
            <person name="Yoshizawa S."/>
            <person name="Khan N.H."/>
            <person name="Nishimura M."/>
            <person name="Chiura H.X."/>
            <person name="Ogura Y."/>
            <person name="Hayashi T."/>
            <person name="Kogure K."/>
        </authorList>
    </citation>
    <scope>NUCLEOTIDE SEQUENCE [LARGE SCALE GENOMIC DNA]</scope>
    <source>
        <strain evidence="3 4">KT-27</strain>
    </source>
</reference>
<dbReference type="SUPFAM" id="SSF56349">
    <property type="entry name" value="DNA breaking-rejoining enzymes"/>
    <property type="match status" value="1"/>
</dbReference>
<dbReference type="GO" id="GO:0003677">
    <property type="term" value="F:DNA binding"/>
    <property type="evidence" value="ECO:0007669"/>
    <property type="project" value="InterPro"/>
</dbReference>
<dbReference type="GO" id="GO:0015074">
    <property type="term" value="P:DNA integration"/>
    <property type="evidence" value="ECO:0007669"/>
    <property type="project" value="InterPro"/>
</dbReference>
<accession>A0A2S3WGC5</accession>
<keyword evidence="1" id="KW-0233">DNA recombination</keyword>
<comment type="caution">
    <text evidence="3">The sequence shown here is derived from an EMBL/GenBank/DDBJ whole genome shotgun (WGS) entry which is preliminary data.</text>
</comment>
<reference evidence="3 4" key="1">
    <citation type="submission" date="2016-08" db="EMBL/GenBank/DDBJ databases">
        <authorList>
            <person name="Seilhamer J.J."/>
        </authorList>
    </citation>
    <scope>NUCLEOTIDE SEQUENCE [LARGE SCALE GENOMIC DNA]</scope>
    <source>
        <strain evidence="3 4">KT-27</strain>
    </source>
</reference>